<name>A0A6G1GSF9_9PEZI</name>
<gene>
    <name evidence="1" type="ORF">K402DRAFT_152054</name>
</gene>
<protein>
    <recommendedName>
        <fullName evidence="3">Jacalin-type lectin domain-containing protein</fullName>
    </recommendedName>
</protein>
<evidence type="ECO:0008006" key="3">
    <source>
        <dbReference type="Google" id="ProtNLM"/>
    </source>
</evidence>
<proteinExistence type="predicted"/>
<keyword evidence="2" id="KW-1185">Reference proteome</keyword>
<dbReference type="Proteomes" id="UP000800041">
    <property type="component" value="Unassembled WGS sequence"/>
</dbReference>
<dbReference type="AlphaFoldDB" id="A0A6G1GSF9"/>
<accession>A0A6G1GSF9</accession>
<evidence type="ECO:0000313" key="1">
    <source>
        <dbReference type="EMBL" id="KAF1983916.1"/>
    </source>
</evidence>
<dbReference type="EMBL" id="ML977171">
    <property type="protein sequence ID" value="KAF1983916.1"/>
    <property type="molecule type" value="Genomic_DNA"/>
</dbReference>
<evidence type="ECO:0000313" key="2">
    <source>
        <dbReference type="Proteomes" id="UP000800041"/>
    </source>
</evidence>
<organism evidence="1 2">
    <name type="scientific">Aulographum hederae CBS 113979</name>
    <dbReference type="NCBI Taxonomy" id="1176131"/>
    <lineage>
        <taxon>Eukaryota</taxon>
        <taxon>Fungi</taxon>
        <taxon>Dikarya</taxon>
        <taxon>Ascomycota</taxon>
        <taxon>Pezizomycotina</taxon>
        <taxon>Dothideomycetes</taxon>
        <taxon>Pleosporomycetidae</taxon>
        <taxon>Aulographales</taxon>
        <taxon>Aulographaceae</taxon>
    </lineage>
</organism>
<reference evidence="1" key="1">
    <citation type="journal article" date="2020" name="Stud. Mycol.">
        <title>101 Dothideomycetes genomes: a test case for predicting lifestyles and emergence of pathogens.</title>
        <authorList>
            <person name="Haridas S."/>
            <person name="Albert R."/>
            <person name="Binder M."/>
            <person name="Bloem J."/>
            <person name="Labutti K."/>
            <person name="Salamov A."/>
            <person name="Andreopoulos B."/>
            <person name="Baker S."/>
            <person name="Barry K."/>
            <person name="Bills G."/>
            <person name="Bluhm B."/>
            <person name="Cannon C."/>
            <person name="Castanera R."/>
            <person name="Culley D."/>
            <person name="Daum C."/>
            <person name="Ezra D."/>
            <person name="Gonzalez J."/>
            <person name="Henrissat B."/>
            <person name="Kuo A."/>
            <person name="Liang C."/>
            <person name="Lipzen A."/>
            <person name="Lutzoni F."/>
            <person name="Magnuson J."/>
            <person name="Mondo S."/>
            <person name="Nolan M."/>
            <person name="Ohm R."/>
            <person name="Pangilinan J."/>
            <person name="Park H.-J."/>
            <person name="Ramirez L."/>
            <person name="Alfaro M."/>
            <person name="Sun H."/>
            <person name="Tritt A."/>
            <person name="Yoshinaga Y."/>
            <person name="Zwiers L.-H."/>
            <person name="Turgeon B."/>
            <person name="Goodwin S."/>
            <person name="Spatafora J."/>
            <person name="Crous P."/>
            <person name="Grigoriev I."/>
        </authorList>
    </citation>
    <scope>NUCLEOTIDE SEQUENCE</scope>
    <source>
        <strain evidence="1">CBS 113979</strain>
    </source>
</reference>
<sequence>MSDAYWEVETIDIGTDLSSIGLEITSARHGGKDEVRPGRPSNHQMKWDVGGLEVFKSCSNSRWRWGDQEGNKRLFVAQPYNKVVGFKGEISGGILTRFGLLKYPTDSGRNTPVPDPVVMQNAWKDTLPPPTLRFHPPGSRSGYAAGANLELALSNFCYSQGHWHSTTSSALKDTLLARSLGFITIMKEHSTTMGASFHTQTRSGYQAITVE</sequence>